<dbReference type="AlphaFoldDB" id="A0A0D2NZS4"/>
<reference evidence="2" key="1">
    <citation type="submission" date="2014-04" db="EMBL/GenBank/DDBJ databases">
        <title>Evolutionary Origins and Diversification of the Mycorrhizal Mutualists.</title>
        <authorList>
            <consortium name="DOE Joint Genome Institute"/>
            <consortium name="Mycorrhizal Genomics Consortium"/>
            <person name="Kohler A."/>
            <person name="Kuo A."/>
            <person name="Nagy L.G."/>
            <person name="Floudas D."/>
            <person name="Copeland A."/>
            <person name="Barry K.W."/>
            <person name="Cichocki N."/>
            <person name="Veneault-Fourrey C."/>
            <person name="LaButti K."/>
            <person name="Lindquist E.A."/>
            <person name="Lipzen A."/>
            <person name="Lundell T."/>
            <person name="Morin E."/>
            <person name="Murat C."/>
            <person name="Riley R."/>
            <person name="Ohm R."/>
            <person name="Sun H."/>
            <person name="Tunlid A."/>
            <person name="Henrissat B."/>
            <person name="Grigoriev I.V."/>
            <person name="Hibbett D.S."/>
            <person name="Martin F."/>
        </authorList>
    </citation>
    <scope>NUCLEOTIDE SEQUENCE [LARGE SCALE GENOMIC DNA]</scope>
    <source>
        <strain evidence="2">FD-334 SS-4</strain>
    </source>
</reference>
<dbReference type="OrthoDB" id="3253621at2759"/>
<accession>A0A0D2NZS4</accession>
<evidence type="ECO:0000313" key="2">
    <source>
        <dbReference type="Proteomes" id="UP000054270"/>
    </source>
</evidence>
<name>A0A0D2NZS4_HYPSF</name>
<dbReference type="STRING" id="945553.A0A0D2NZS4"/>
<dbReference type="Proteomes" id="UP000054270">
    <property type="component" value="Unassembled WGS sequence"/>
</dbReference>
<dbReference type="Gene3D" id="3.60.130.30">
    <property type="match status" value="1"/>
</dbReference>
<proteinExistence type="predicted"/>
<keyword evidence="2" id="KW-1185">Reference proteome</keyword>
<evidence type="ECO:0008006" key="3">
    <source>
        <dbReference type="Google" id="ProtNLM"/>
    </source>
</evidence>
<protein>
    <recommendedName>
        <fullName evidence="3">Prolyl 4-hydroxylase alpha subunit Fe(2+) 2OG dioxygenase domain-containing protein</fullName>
    </recommendedName>
</protein>
<feature type="non-terminal residue" evidence="1">
    <location>
        <position position="1"/>
    </location>
</feature>
<dbReference type="EMBL" id="KN817553">
    <property type="protein sequence ID" value="KJA21981.1"/>
    <property type="molecule type" value="Genomic_DNA"/>
</dbReference>
<organism evidence="1 2">
    <name type="scientific">Hypholoma sublateritium (strain FD-334 SS-4)</name>
    <dbReference type="NCBI Taxonomy" id="945553"/>
    <lineage>
        <taxon>Eukaryota</taxon>
        <taxon>Fungi</taxon>
        <taxon>Dikarya</taxon>
        <taxon>Basidiomycota</taxon>
        <taxon>Agaricomycotina</taxon>
        <taxon>Agaricomycetes</taxon>
        <taxon>Agaricomycetidae</taxon>
        <taxon>Agaricales</taxon>
        <taxon>Agaricineae</taxon>
        <taxon>Strophariaceae</taxon>
        <taxon>Hypholoma</taxon>
    </lineage>
</organism>
<dbReference type="OMA" id="PQTICHR"/>
<sequence length="178" mass="20224">AFANYAPKLYADYQLHLDTLFSSNLPNLDRLFPAHVSVFPTAAFNVGPNVWTYKHRDTQNLPYGWCAIHALGSFDPTKGGHLILWEPRLIIEFPPGALIFIPSAVITHSNVPISEGETRSSFTQYAPGGLFRFVDAKLHLMKDLATKDPEHYQKMLDDQPYRWRRGLGLLSTIDEIRK</sequence>
<evidence type="ECO:0000313" key="1">
    <source>
        <dbReference type="EMBL" id="KJA21981.1"/>
    </source>
</evidence>
<gene>
    <name evidence="1" type="ORF">HYPSUDRAFT_139683</name>
</gene>